<dbReference type="FunFam" id="1.20.120.310:FF:000003">
    <property type="entry name" value="Sulfhydryl oxidase"/>
    <property type="match status" value="1"/>
</dbReference>
<dbReference type="EMBL" id="JACMRX010000003">
    <property type="protein sequence ID" value="KAF7993243.1"/>
    <property type="molecule type" value="Genomic_DNA"/>
</dbReference>
<keyword evidence="13" id="KW-1185">Reference proteome</keyword>
<dbReference type="PROSITE" id="PS51324">
    <property type="entry name" value="ERV_ALR"/>
    <property type="match status" value="1"/>
</dbReference>
<proteinExistence type="predicted"/>
<dbReference type="Pfam" id="PF04777">
    <property type="entry name" value="Evr1_Alr"/>
    <property type="match status" value="1"/>
</dbReference>
<comment type="cofactor">
    <cofactor evidence="1 9">
        <name>FAD</name>
        <dbReference type="ChEBI" id="CHEBI:57692"/>
    </cofactor>
</comment>
<protein>
    <recommendedName>
        <fullName evidence="9">Sulfhydryl oxidase</fullName>
        <ecNumber evidence="9">1.8.3.2</ecNumber>
    </recommendedName>
</protein>
<evidence type="ECO:0000256" key="6">
    <source>
        <dbReference type="ARBA" id="ARBA00023128"/>
    </source>
</evidence>
<evidence type="ECO:0000256" key="7">
    <source>
        <dbReference type="ARBA" id="ARBA00023157"/>
    </source>
</evidence>
<keyword evidence="6" id="KW-0496">Mitochondrion</keyword>
<evidence type="ECO:0000256" key="4">
    <source>
        <dbReference type="ARBA" id="ARBA00022827"/>
    </source>
</evidence>
<evidence type="ECO:0000313" key="13">
    <source>
        <dbReference type="Proteomes" id="UP000639338"/>
    </source>
</evidence>
<feature type="region of interest" description="Disordered" evidence="10">
    <location>
        <begin position="18"/>
        <end position="52"/>
    </location>
</feature>
<comment type="catalytic activity">
    <reaction evidence="8 9">
        <text>2 R'C(R)SH + O2 = R'C(R)S-S(R)CR' + H2O2</text>
        <dbReference type="Rhea" id="RHEA:17357"/>
        <dbReference type="ChEBI" id="CHEBI:15379"/>
        <dbReference type="ChEBI" id="CHEBI:16240"/>
        <dbReference type="ChEBI" id="CHEBI:16520"/>
        <dbReference type="ChEBI" id="CHEBI:17412"/>
        <dbReference type="EC" id="1.8.3.2"/>
    </reaction>
</comment>
<dbReference type="InterPro" id="IPR039799">
    <property type="entry name" value="ALR/ERV"/>
</dbReference>
<feature type="compositionally biased region" description="Polar residues" evidence="10">
    <location>
        <begin position="37"/>
        <end position="47"/>
    </location>
</feature>
<dbReference type="GO" id="GO:0050660">
    <property type="term" value="F:flavin adenine dinucleotide binding"/>
    <property type="evidence" value="ECO:0007669"/>
    <property type="project" value="TreeGrafter"/>
</dbReference>
<evidence type="ECO:0000256" key="1">
    <source>
        <dbReference type="ARBA" id="ARBA00001974"/>
    </source>
</evidence>
<feature type="domain" description="ERV/ALR sulfhydryl oxidase" evidence="11">
    <location>
        <begin position="54"/>
        <end position="154"/>
    </location>
</feature>
<keyword evidence="3 9" id="KW-0285">Flavoprotein</keyword>
<dbReference type="InterPro" id="IPR017905">
    <property type="entry name" value="ERV/ALR_sulphydryl_oxidase"/>
</dbReference>
<keyword evidence="7" id="KW-1015">Disulfide bond</keyword>
<feature type="compositionally biased region" description="Basic and acidic residues" evidence="10">
    <location>
        <begin position="22"/>
        <end position="36"/>
    </location>
</feature>
<dbReference type="EC" id="1.8.3.2" evidence="9"/>
<comment type="subcellular location">
    <subcellularLocation>
        <location evidence="2">Mitochondrion intermembrane space</location>
    </subcellularLocation>
</comment>
<dbReference type="PANTHER" id="PTHR12645:SF0">
    <property type="entry name" value="FAD-LINKED SULFHYDRYL OXIDASE ALR"/>
    <property type="match status" value="1"/>
</dbReference>
<dbReference type="Gene3D" id="1.20.120.310">
    <property type="entry name" value="ERV/ALR sulfhydryl oxidase domain"/>
    <property type="match status" value="1"/>
</dbReference>
<dbReference type="InterPro" id="IPR036774">
    <property type="entry name" value="ERV/ALR_sulphydryl_oxid_sf"/>
</dbReference>
<dbReference type="GO" id="GO:0016971">
    <property type="term" value="F:flavin-dependent sulfhydryl oxidase activity"/>
    <property type="evidence" value="ECO:0007669"/>
    <property type="project" value="InterPro"/>
</dbReference>
<evidence type="ECO:0000256" key="5">
    <source>
        <dbReference type="ARBA" id="ARBA00023002"/>
    </source>
</evidence>
<keyword evidence="5 9" id="KW-0560">Oxidoreductase</keyword>
<evidence type="ECO:0000256" key="3">
    <source>
        <dbReference type="ARBA" id="ARBA00022630"/>
    </source>
</evidence>
<dbReference type="Proteomes" id="UP000639338">
    <property type="component" value="Unassembled WGS sequence"/>
</dbReference>
<evidence type="ECO:0000256" key="10">
    <source>
        <dbReference type="SAM" id="MobiDB-lite"/>
    </source>
</evidence>
<organism evidence="12 13">
    <name type="scientific">Aphidius gifuensis</name>
    <name type="common">Parasitoid wasp</name>
    <dbReference type="NCBI Taxonomy" id="684658"/>
    <lineage>
        <taxon>Eukaryota</taxon>
        <taxon>Metazoa</taxon>
        <taxon>Ecdysozoa</taxon>
        <taxon>Arthropoda</taxon>
        <taxon>Hexapoda</taxon>
        <taxon>Insecta</taxon>
        <taxon>Pterygota</taxon>
        <taxon>Neoptera</taxon>
        <taxon>Endopterygota</taxon>
        <taxon>Hymenoptera</taxon>
        <taxon>Apocrita</taxon>
        <taxon>Ichneumonoidea</taxon>
        <taxon>Braconidae</taxon>
        <taxon>Aphidiinae</taxon>
        <taxon>Aphidius</taxon>
    </lineage>
</organism>
<evidence type="ECO:0000259" key="11">
    <source>
        <dbReference type="PROSITE" id="PS51324"/>
    </source>
</evidence>
<evidence type="ECO:0000256" key="2">
    <source>
        <dbReference type="ARBA" id="ARBA00004569"/>
    </source>
</evidence>
<gene>
    <name evidence="12" type="ORF">HCN44_006303</name>
</gene>
<comment type="caution">
    <text evidence="12">The sequence shown here is derived from an EMBL/GenBank/DDBJ whole genome shotgun (WGS) entry which is preliminary data.</text>
</comment>
<keyword evidence="4 9" id="KW-0274">FAD</keyword>
<dbReference type="SUPFAM" id="SSF69000">
    <property type="entry name" value="FAD-dependent thiol oxidase"/>
    <property type="match status" value="1"/>
</dbReference>
<dbReference type="GO" id="GO:0005758">
    <property type="term" value="C:mitochondrial intermembrane space"/>
    <property type="evidence" value="ECO:0007669"/>
    <property type="project" value="UniProtKB-SubCell"/>
</dbReference>
<dbReference type="PANTHER" id="PTHR12645">
    <property type="entry name" value="ALR/ERV"/>
    <property type="match status" value="1"/>
</dbReference>
<evidence type="ECO:0000256" key="8">
    <source>
        <dbReference type="ARBA" id="ARBA00048864"/>
    </source>
</evidence>
<accession>A0A835CTF8</accession>
<dbReference type="AlphaFoldDB" id="A0A835CTF8"/>
<sequence>MDPEPPCRACTDFKSWTKTQKKKYDNKMETDAKKSNDSTNMTTPTSSNREKLNCPLDKAELGKSTWSFLHTMAAYYPDKPSVEQKKDMSTFFHIFSKFYPCSICAEDLREQIQVTPPKTSSQNELSQWLCMIHNEVNKKLGKSEFDCKLVNQRWRDGWLDGSCD</sequence>
<dbReference type="OrthoDB" id="17199at2759"/>
<evidence type="ECO:0000256" key="9">
    <source>
        <dbReference type="RuleBase" id="RU371123"/>
    </source>
</evidence>
<evidence type="ECO:0000313" key="12">
    <source>
        <dbReference type="EMBL" id="KAF7993243.1"/>
    </source>
</evidence>
<reference evidence="12 13" key="1">
    <citation type="submission" date="2020-08" db="EMBL/GenBank/DDBJ databases">
        <title>Aphidius gifuensis genome sequencing and assembly.</title>
        <authorList>
            <person name="Du Z."/>
        </authorList>
    </citation>
    <scope>NUCLEOTIDE SEQUENCE [LARGE SCALE GENOMIC DNA]</scope>
    <source>
        <strain evidence="12">YNYX2018</strain>
        <tissue evidence="12">Adults</tissue>
    </source>
</reference>
<name>A0A835CTF8_APHGI</name>